<dbReference type="AlphaFoldDB" id="A0AA47NN65"/>
<reference evidence="2" key="1">
    <citation type="journal article" date="2023" name="Front. Mar. Sci.">
        <title>A new Merluccius polli reference genome to investigate the effects of global change in West African waters.</title>
        <authorList>
            <person name="Mateo J.L."/>
            <person name="Blanco-Fernandez C."/>
            <person name="Garcia-Vazquez E."/>
            <person name="Machado-Schiaffino G."/>
        </authorList>
    </citation>
    <scope>NUCLEOTIDE SEQUENCE</scope>
    <source>
        <strain evidence="2">C29</strain>
        <tissue evidence="2">Fin</tissue>
    </source>
</reference>
<gene>
    <name evidence="2" type="ORF">N1851_033870</name>
</gene>
<evidence type="ECO:0000313" key="2">
    <source>
        <dbReference type="EMBL" id="KAK0131418.1"/>
    </source>
</evidence>
<evidence type="ECO:0000313" key="3">
    <source>
        <dbReference type="Proteomes" id="UP001174136"/>
    </source>
</evidence>
<organism evidence="2 3">
    <name type="scientific">Merluccius polli</name>
    <name type="common">Benguela hake</name>
    <name type="synonym">Merluccius cadenati</name>
    <dbReference type="NCBI Taxonomy" id="89951"/>
    <lineage>
        <taxon>Eukaryota</taxon>
        <taxon>Metazoa</taxon>
        <taxon>Chordata</taxon>
        <taxon>Craniata</taxon>
        <taxon>Vertebrata</taxon>
        <taxon>Euteleostomi</taxon>
        <taxon>Actinopterygii</taxon>
        <taxon>Neopterygii</taxon>
        <taxon>Teleostei</taxon>
        <taxon>Neoteleostei</taxon>
        <taxon>Acanthomorphata</taxon>
        <taxon>Zeiogadaria</taxon>
        <taxon>Gadariae</taxon>
        <taxon>Gadiformes</taxon>
        <taxon>Gadoidei</taxon>
        <taxon>Merlucciidae</taxon>
        <taxon>Merluccius</taxon>
    </lineage>
</organism>
<protein>
    <submittedName>
        <fullName evidence="2">Uncharacterized protein</fullName>
    </submittedName>
</protein>
<dbReference type="PANTHER" id="PTHR24401:SF29">
    <property type="entry name" value="SI:CH211-243P7.3-RELATED"/>
    <property type="match status" value="1"/>
</dbReference>
<keyword evidence="3" id="KW-1185">Reference proteome</keyword>
<comment type="caution">
    <text evidence="2">The sequence shown here is derived from an EMBL/GenBank/DDBJ whole genome shotgun (WGS) entry which is preliminary data.</text>
</comment>
<keyword evidence="1" id="KW-0732">Signal</keyword>
<sequence>MAFLFLCQLVLILQITKNLSGLAKGTALWLTYVSNEVGQILMSVLTDQESPALDIMAADLIRRYSDAGVAPSQLLYASDLLTRVSSSAVTTSSVSILPPPPPSQSLSLLLQLLLPLHCKPTALQHHINN</sequence>
<name>A0AA47NN65_MERPO</name>
<dbReference type="PANTHER" id="PTHR24401">
    <property type="entry name" value="SI:CH211-243P7.3-RELATED"/>
    <property type="match status" value="1"/>
</dbReference>
<feature type="chain" id="PRO_5041281868" evidence="1">
    <location>
        <begin position="22"/>
        <end position="129"/>
    </location>
</feature>
<dbReference type="EMBL" id="JAOPHQ010006545">
    <property type="protein sequence ID" value="KAK0131418.1"/>
    <property type="molecule type" value="Genomic_DNA"/>
</dbReference>
<accession>A0AA47NN65</accession>
<proteinExistence type="predicted"/>
<dbReference type="Proteomes" id="UP001174136">
    <property type="component" value="Unassembled WGS sequence"/>
</dbReference>
<feature type="signal peptide" evidence="1">
    <location>
        <begin position="1"/>
        <end position="21"/>
    </location>
</feature>
<evidence type="ECO:0000256" key="1">
    <source>
        <dbReference type="SAM" id="SignalP"/>
    </source>
</evidence>